<dbReference type="InterPro" id="IPR053737">
    <property type="entry name" value="Type_II_TA_Toxin"/>
</dbReference>
<gene>
    <name evidence="2" type="ORF">ELQ35_11555</name>
</gene>
<dbReference type="PROSITE" id="PS51459">
    <property type="entry name" value="FIDO"/>
    <property type="match status" value="1"/>
</dbReference>
<keyword evidence="3" id="KW-1185">Reference proteome</keyword>
<organism evidence="2 3">
    <name type="scientific">Peribacillus cavernae</name>
    <dbReference type="NCBI Taxonomy" id="1674310"/>
    <lineage>
        <taxon>Bacteria</taxon>
        <taxon>Bacillati</taxon>
        <taxon>Bacillota</taxon>
        <taxon>Bacilli</taxon>
        <taxon>Bacillales</taxon>
        <taxon>Bacillaceae</taxon>
        <taxon>Peribacillus</taxon>
    </lineage>
</organism>
<dbReference type="Pfam" id="PF02661">
    <property type="entry name" value="Fic"/>
    <property type="match status" value="1"/>
</dbReference>
<reference evidence="2 3" key="1">
    <citation type="submission" date="2018-12" db="EMBL/GenBank/DDBJ databases">
        <title>Bacillus chawlae sp. nov., Bacillus glennii sp. nov., and Bacillus saganii sp. nov. Isolated from the Vehicle Assembly Building at Kennedy Space Center where the Viking Spacecraft were Assembled.</title>
        <authorList>
            <person name="Seuylemezian A."/>
            <person name="Vaishampayan P."/>
        </authorList>
    </citation>
    <scope>NUCLEOTIDE SEQUENCE [LARGE SCALE GENOMIC DNA]</scope>
    <source>
        <strain evidence="2 3">L5</strain>
    </source>
</reference>
<evidence type="ECO:0000313" key="3">
    <source>
        <dbReference type="Proteomes" id="UP000267430"/>
    </source>
</evidence>
<dbReference type="PANTHER" id="PTHR39426">
    <property type="entry name" value="HOMOLOGY TO DEATH-ON-CURING PROTEIN OF PHAGE P1"/>
    <property type="match status" value="1"/>
</dbReference>
<dbReference type="InterPro" id="IPR003812">
    <property type="entry name" value="Fido"/>
</dbReference>
<dbReference type="InterPro" id="IPR006440">
    <property type="entry name" value="Doc"/>
</dbReference>
<dbReference type="OrthoDB" id="9802752at2"/>
<dbReference type="AlphaFoldDB" id="A0A433HJF9"/>
<dbReference type="NCBIfam" id="TIGR01550">
    <property type="entry name" value="DOC_P1"/>
    <property type="match status" value="1"/>
</dbReference>
<dbReference type="SUPFAM" id="SSF140931">
    <property type="entry name" value="Fic-like"/>
    <property type="match status" value="1"/>
</dbReference>
<sequence length="133" mass="15462">MAVYFNAEEVLTIHLTIMSEHDDLEQSGIKFPGRFASMLERPRTILFGQEQYPSIFEKACCYYHSIATEHIFHNGNKRTALTVFLIFLEINGHSMVWTEKQAEDFTVKMTLDERYKGNNAISNLTNDLRGYFI</sequence>
<evidence type="ECO:0000313" key="2">
    <source>
        <dbReference type="EMBL" id="RUQ28556.1"/>
    </source>
</evidence>
<dbReference type="EMBL" id="RYZZ01000015">
    <property type="protein sequence ID" value="RUQ28556.1"/>
    <property type="molecule type" value="Genomic_DNA"/>
</dbReference>
<dbReference type="GO" id="GO:0016301">
    <property type="term" value="F:kinase activity"/>
    <property type="evidence" value="ECO:0007669"/>
    <property type="project" value="InterPro"/>
</dbReference>
<dbReference type="InterPro" id="IPR036597">
    <property type="entry name" value="Fido-like_dom_sf"/>
</dbReference>
<dbReference type="Gene3D" id="1.20.120.1870">
    <property type="entry name" value="Fic/DOC protein, Fido domain"/>
    <property type="match status" value="1"/>
</dbReference>
<dbReference type="RefSeq" id="WP_126864980.1">
    <property type="nucleotide sequence ID" value="NZ_JAUSTX010000007.1"/>
</dbReference>
<name>A0A433HJF9_9BACI</name>
<accession>A0A433HJF9</accession>
<proteinExistence type="predicted"/>
<evidence type="ECO:0000259" key="1">
    <source>
        <dbReference type="PROSITE" id="PS51459"/>
    </source>
</evidence>
<dbReference type="PANTHER" id="PTHR39426:SF1">
    <property type="entry name" value="HOMOLOGY TO DEATH-ON-CURING PROTEIN OF PHAGE P1"/>
    <property type="match status" value="1"/>
</dbReference>
<protein>
    <submittedName>
        <fullName evidence="2">Type II toxin-antitoxin system death-on-curing family toxin</fullName>
    </submittedName>
</protein>
<dbReference type="Proteomes" id="UP000267430">
    <property type="component" value="Unassembled WGS sequence"/>
</dbReference>
<comment type="caution">
    <text evidence="2">The sequence shown here is derived from an EMBL/GenBank/DDBJ whole genome shotgun (WGS) entry which is preliminary data.</text>
</comment>
<feature type="domain" description="Fido" evidence="1">
    <location>
        <begin position="5"/>
        <end position="133"/>
    </location>
</feature>